<keyword evidence="11 17" id="KW-1133">Transmembrane helix</keyword>
<dbReference type="GO" id="GO:0006171">
    <property type="term" value="P:cAMP biosynthetic process"/>
    <property type="evidence" value="ECO:0007669"/>
    <property type="project" value="UniProtKB-KW"/>
</dbReference>
<evidence type="ECO:0000256" key="4">
    <source>
        <dbReference type="ARBA" id="ARBA00004141"/>
    </source>
</evidence>
<dbReference type="InterPro" id="IPR018297">
    <property type="entry name" value="A/G_cyclase_CS"/>
</dbReference>
<evidence type="ECO:0000256" key="5">
    <source>
        <dbReference type="ARBA" id="ARBA00012201"/>
    </source>
</evidence>
<dbReference type="SUPFAM" id="SSF55073">
    <property type="entry name" value="Nucleotide cyclase"/>
    <property type="match status" value="1"/>
</dbReference>
<evidence type="ECO:0000256" key="7">
    <source>
        <dbReference type="ARBA" id="ARBA00022723"/>
    </source>
</evidence>
<evidence type="ECO:0000259" key="18">
    <source>
        <dbReference type="PROSITE" id="PS50125"/>
    </source>
</evidence>
<keyword evidence="14 15" id="KW-0456">Lyase</keyword>
<keyword evidence="7" id="KW-0479">Metal-binding</keyword>
<dbReference type="PROSITE" id="PS00452">
    <property type="entry name" value="GUANYLATE_CYCLASE_1"/>
    <property type="match status" value="1"/>
</dbReference>
<dbReference type="GO" id="GO:0005524">
    <property type="term" value="F:ATP binding"/>
    <property type="evidence" value="ECO:0007669"/>
    <property type="project" value="UniProtKB-KW"/>
</dbReference>
<dbReference type="PANTHER" id="PTHR45627">
    <property type="entry name" value="ADENYLATE CYCLASE TYPE 1"/>
    <property type="match status" value="1"/>
</dbReference>
<evidence type="ECO:0000313" key="19">
    <source>
        <dbReference type="Proteomes" id="UP000887540"/>
    </source>
</evidence>
<evidence type="ECO:0000256" key="10">
    <source>
        <dbReference type="ARBA" id="ARBA00022842"/>
    </source>
</evidence>
<evidence type="ECO:0000256" key="2">
    <source>
        <dbReference type="ARBA" id="ARBA00001593"/>
    </source>
</evidence>
<comment type="subcellular location">
    <subcellularLocation>
        <location evidence="4">Membrane</location>
        <topology evidence="4">Multi-pass membrane protein</topology>
    </subcellularLocation>
</comment>
<dbReference type="EC" id="4.6.1.1" evidence="5"/>
<dbReference type="Pfam" id="PF00211">
    <property type="entry name" value="Guanylate_cyc"/>
    <property type="match status" value="1"/>
</dbReference>
<feature type="region of interest" description="Disordered" evidence="16">
    <location>
        <begin position="333"/>
        <end position="359"/>
    </location>
</feature>
<dbReference type="GO" id="GO:0007189">
    <property type="term" value="P:adenylate cyclase-activating G protein-coupled receptor signaling pathway"/>
    <property type="evidence" value="ECO:0007669"/>
    <property type="project" value="TreeGrafter"/>
</dbReference>
<dbReference type="Proteomes" id="UP000887540">
    <property type="component" value="Unplaced"/>
</dbReference>
<keyword evidence="12" id="KW-0115">cAMP biosynthesis</keyword>
<keyword evidence="9" id="KW-0067">ATP-binding</keyword>
<dbReference type="FunFam" id="3.30.70.1230:FF:000024">
    <property type="entry name" value="ACXA, isoform A"/>
    <property type="match status" value="1"/>
</dbReference>
<evidence type="ECO:0000256" key="17">
    <source>
        <dbReference type="SAM" id="Phobius"/>
    </source>
</evidence>
<dbReference type="GO" id="GO:0004383">
    <property type="term" value="F:guanylate cyclase activity"/>
    <property type="evidence" value="ECO:0007669"/>
    <property type="project" value="UniProtKB-EC"/>
</dbReference>
<dbReference type="InterPro" id="IPR001054">
    <property type="entry name" value="A/G_cyclase"/>
</dbReference>
<organism evidence="19 20">
    <name type="scientific">Acrobeloides nanus</name>
    <dbReference type="NCBI Taxonomy" id="290746"/>
    <lineage>
        <taxon>Eukaryota</taxon>
        <taxon>Metazoa</taxon>
        <taxon>Ecdysozoa</taxon>
        <taxon>Nematoda</taxon>
        <taxon>Chromadorea</taxon>
        <taxon>Rhabditida</taxon>
        <taxon>Tylenchina</taxon>
        <taxon>Cephalobomorpha</taxon>
        <taxon>Cephaloboidea</taxon>
        <taxon>Cephalobidae</taxon>
        <taxon>Acrobeloides</taxon>
    </lineage>
</organism>
<keyword evidence="19" id="KW-1185">Reference proteome</keyword>
<evidence type="ECO:0000256" key="13">
    <source>
        <dbReference type="ARBA" id="ARBA00023136"/>
    </source>
</evidence>
<reference evidence="20" key="1">
    <citation type="submission" date="2022-11" db="UniProtKB">
        <authorList>
            <consortium name="WormBaseParasite"/>
        </authorList>
    </citation>
    <scope>IDENTIFICATION</scope>
</reference>
<evidence type="ECO:0000256" key="15">
    <source>
        <dbReference type="RuleBase" id="RU000405"/>
    </source>
</evidence>
<sequence>MQANTEDEDSPIFSVLPLFFYQGVVTLVGVICDSSNACSRASIATKLWEAGKRRVELENLKSRMGHLLSSVIPIQLNEQRKGAQPEEVCVKLFHDLHIQRHENVSILFADIVNFTMLSAQLTAADLVKTLNELYSKFDKDARKLQCMRIKFLGDCYYVVSGMPIKRPNHADMCVLMGLEMIKTIKQVRAATGVNELGMRIGVHTGSVLSGILGLKKWQYDIWSDDVTLANNMETAGVAGAVHITKKTKDLLTGDYCIVEARSEDPMILALGQPTYLILPDKVTMMERTASIYRNKRRALDICGNDEILGPLTPSRISVKTKVSKLAESWGAETPFANSGRERQGDAEAGQTDSLRRPNYGNTVQSMTLIENHLHNLSNSR</sequence>
<evidence type="ECO:0000256" key="6">
    <source>
        <dbReference type="ARBA" id="ARBA00022692"/>
    </source>
</evidence>
<feature type="transmembrane region" description="Helical" evidence="17">
    <location>
        <begin position="12"/>
        <end position="31"/>
    </location>
</feature>
<feature type="domain" description="Guanylate cyclase" evidence="18">
    <location>
        <begin position="105"/>
        <end position="233"/>
    </location>
</feature>
<dbReference type="PANTHER" id="PTHR45627:SF12">
    <property type="entry name" value="ADENYLATE CYCLASE TYPE 2"/>
    <property type="match status" value="1"/>
</dbReference>
<keyword evidence="6 17" id="KW-0812">Transmembrane</keyword>
<dbReference type="GO" id="GO:0035556">
    <property type="term" value="P:intracellular signal transduction"/>
    <property type="evidence" value="ECO:0007669"/>
    <property type="project" value="InterPro"/>
</dbReference>
<comment type="similarity">
    <text evidence="15">Belongs to the adenylyl cyclase class-4/guanylyl cyclase family.</text>
</comment>
<dbReference type="InterPro" id="IPR029787">
    <property type="entry name" value="Nucleotide_cyclase"/>
</dbReference>
<name>A0A914E7B1_9BILA</name>
<evidence type="ECO:0000256" key="16">
    <source>
        <dbReference type="SAM" id="MobiDB-lite"/>
    </source>
</evidence>
<dbReference type="GO" id="GO:0046872">
    <property type="term" value="F:metal ion binding"/>
    <property type="evidence" value="ECO:0007669"/>
    <property type="project" value="UniProtKB-KW"/>
</dbReference>
<dbReference type="GO" id="GO:0004016">
    <property type="term" value="F:adenylate cyclase activity"/>
    <property type="evidence" value="ECO:0007669"/>
    <property type="project" value="UniProtKB-EC"/>
</dbReference>
<dbReference type="GO" id="GO:0005886">
    <property type="term" value="C:plasma membrane"/>
    <property type="evidence" value="ECO:0007669"/>
    <property type="project" value="TreeGrafter"/>
</dbReference>
<dbReference type="GO" id="GO:0007193">
    <property type="term" value="P:adenylate cyclase-inhibiting G protein-coupled receptor signaling pathway"/>
    <property type="evidence" value="ECO:0007669"/>
    <property type="project" value="TreeGrafter"/>
</dbReference>
<keyword evidence="10" id="KW-0460">Magnesium</keyword>
<dbReference type="PROSITE" id="PS50125">
    <property type="entry name" value="GUANYLATE_CYCLASE_2"/>
    <property type="match status" value="1"/>
</dbReference>
<dbReference type="Gene3D" id="3.30.70.1230">
    <property type="entry name" value="Nucleotide cyclase"/>
    <property type="match status" value="1"/>
</dbReference>
<evidence type="ECO:0000256" key="14">
    <source>
        <dbReference type="ARBA" id="ARBA00023239"/>
    </source>
</evidence>
<evidence type="ECO:0000256" key="12">
    <source>
        <dbReference type="ARBA" id="ARBA00022998"/>
    </source>
</evidence>
<protein>
    <recommendedName>
        <fullName evidence="5">adenylate cyclase</fullName>
        <ecNumber evidence="5">4.6.1.1</ecNumber>
    </recommendedName>
</protein>
<dbReference type="CDD" id="cd07302">
    <property type="entry name" value="CHD"/>
    <property type="match status" value="1"/>
</dbReference>
<comment type="cofactor">
    <cofactor evidence="3">
        <name>Mg(2+)</name>
        <dbReference type="ChEBI" id="CHEBI:18420"/>
    </cofactor>
</comment>
<evidence type="ECO:0000256" key="1">
    <source>
        <dbReference type="ARBA" id="ARBA00001436"/>
    </source>
</evidence>
<dbReference type="AlphaFoldDB" id="A0A914E7B1"/>
<accession>A0A914E7B1</accession>
<evidence type="ECO:0000256" key="3">
    <source>
        <dbReference type="ARBA" id="ARBA00001946"/>
    </source>
</evidence>
<proteinExistence type="inferred from homology"/>
<evidence type="ECO:0000256" key="9">
    <source>
        <dbReference type="ARBA" id="ARBA00022840"/>
    </source>
</evidence>
<keyword evidence="8" id="KW-0547">Nucleotide-binding</keyword>
<dbReference type="SMART" id="SM00044">
    <property type="entry name" value="CYCc"/>
    <property type="match status" value="1"/>
</dbReference>
<evidence type="ECO:0000313" key="20">
    <source>
        <dbReference type="WBParaSite" id="ACRNAN_scaffold5823.g18643.t1"/>
    </source>
</evidence>
<evidence type="ECO:0000256" key="11">
    <source>
        <dbReference type="ARBA" id="ARBA00022989"/>
    </source>
</evidence>
<comment type="catalytic activity">
    <reaction evidence="2">
        <text>ATP = 3',5'-cyclic AMP + diphosphate</text>
        <dbReference type="Rhea" id="RHEA:15389"/>
        <dbReference type="ChEBI" id="CHEBI:30616"/>
        <dbReference type="ChEBI" id="CHEBI:33019"/>
        <dbReference type="ChEBI" id="CHEBI:58165"/>
        <dbReference type="EC" id="4.6.1.1"/>
    </reaction>
</comment>
<evidence type="ECO:0000256" key="8">
    <source>
        <dbReference type="ARBA" id="ARBA00022741"/>
    </source>
</evidence>
<keyword evidence="13 17" id="KW-0472">Membrane</keyword>
<dbReference type="WBParaSite" id="ACRNAN_scaffold5823.g18643.t1">
    <property type="protein sequence ID" value="ACRNAN_scaffold5823.g18643.t1"/>
    <property type="gene ID" value="ACRNAN_scaffold5823.g18643"/>
</dbReference>
<comment type="catalytic activity">
    <reaction evidence="1">
        <text>GTP = 3',5'-cyclic GMP + diphosphate</text>
        <dbReference type="Rhea" id="RHEA:13665"/>
        <dbReference type="ChEBI" id="CHEBI:33019"/>
        <dbReference type="ChEBI" id="CHEBI:37565"/>
        <dbReference type="ChEBI" id="CHEBI:57746"/>
        <dbReference type="EC" id="4.6.1.2"/>
    </reaction>
</comment>